<evidence type="ECO:0000259" key="3">
    <source>
        <dbReference type="PROSITE" id="PS51253"/>
    </source>
</evidence>
<evidence type="ECO:0000256" key="1">
    <source>
        <dbReference type="ARBA" id="ARBA00023125"/>
    </source>
</evidence>
<dbReference type="InterPro" id="IPR050863">
    <property type="entry name" value="CenT-Element_Derived"/>
</dbReference>
<feature type="region of interest" description="Disordered" evidence="2">
    <location>
        <begin position="118"/>
        <end position="163"/>
    </location>
</feature>
<evidence type="ECO:0000256" key="2">
    <source>
        <dbReference type="SAM" id="MobiDB-lite"/>
    </source>
</evidence>
<keyword evidence="1" id="KW-0238">DNA-binding</keyword>
<dbReference type="GO" id="GO:0003677">
    <property type="term" value="F:DNA binding"/>
    <property type="evidence" value="ECO:0007669"/>
    <property type="project" value="UniProtKB-KW"/>
</dbReference>
<dbReference type="SMART" id="SM00674">
    <property type="entry name" value="CENPB"/>
    <property type="match status" value="1"/>
</dbReference>
<evidence type="ECO:0000313" key="5">
    <source>
        <dbReference type="Proteomes" id="UP000053232"/>
    </source>
</evidence>
<feature type="compositionally biased region" description="Basic and acidic residues" evidence="2">
    <location>
        <begin position="142"/>
        <end position="163"/>
    </location>
</feature>
<dbReference type="Gene3D" id="1.10.10.60">
    <property type="entry name" value="Homeodomain-like"/>
    <property type="match status" value="1"/>
</dbReference>
<accession>A0A073I0J9</accession>
<dbReference type="Proteomes" id="UP000053232">
    <property type="component" value="Unassembled WGS sequence"/>
</dbReference>
<dbReference type="PROSITE" id="PS51253">
    <property type="entry name" value="HTH_CENPB"/>
    <property type="match status" value="1"/>
</dbReference>
<protein>
    <recommendedName>
        <fullName evidence="3">HTH CENPB-type domain-containing protein</fullName>
    </recommendedName>
</protein>
<feature type="compositionally biased region" description="Basic and acidic residues" evidence="2">
    <location>
        <begin position="118"/>
        <end position="134"/>
    </location>
</feature>
<evidence type="ECO:0000313" key="4">
    <source>
        <dbReference type="EMBL" id="KEJ83005.1"/>
    </source>
</evidence>
<comment type="caution">
    <text evidence="4">The sequence shown here is derived from an EMBL/GenBank/DDBJ whole genome shotgun (WGS) entry which is preliminary data.</text>
</comment>
<name>A0A073I0J9_9SPIT</name>
<dbReference type="InterPro" id="IPR009057">
    <property type="entry name" value="Homeodomain-like_sf"/>
</dbReference>
<dbReference type="PANTHER" id="PTHR19303">
    <property type="entry name" value="TRANSPOSON"/>
    <property type="match status" value="1"/>
</dbReference>
<dbReference type="PANTHER" id="PTHR19303:SF73">
    <property type="entry name" value="PROTEIN PDC2"/>
    <property type="match status" value="1"/>
</dbReference>
<reference evidence="5" key="1">
    <citation type="journal article" date="2014" name="Cell">
        <title>The Architecture of a Scrambled Genome Reveals Massive Levels of Genomic Rearrangement during Development.</title>
        <authorList>
            <person name="Chen X."/>
            <person name="Bracht J.R."/>
            <person name="Goldman A.D."/>
            <person name="Dolzhenko E."/>
            <person name="Clay D.M."/>
            <person name="Swart E.C."/>
            <person name="Perlman D.H."/>
            <person name="Doak T.G."/>
            <person name="Stuart A."/>
            <person name="Amemiya C.T."/>
            <person name="Sebra R.P."/>
            <person name="Landweber L.F."/>
        </authorList>
    </citation>
    <scope>NUCLEOTIDE SEQUENCE [LARGE SCALE GENOMIC DNA]</scope>
    <source>
        <strain evidence="5">JRB310</strain>
    </source>
</reference>
<dbReference type="EMBL" id="ARYC01001256">
    <property type="protein sequence ID" value="KEJ83005.1"/>
    <property type="molecule type" value="Genomic_DNA"/>
</dbReference>
<dbReference type="AlphaFoldDB" id="A0A073I0J9"/>
<keyword evidence="5" id="KW-1185">Reference proteome</keyword>
<feature type="domain" description="HTH CENPB-type" evidence="3">
    <location>
        <begin position="44"/>
        <end position="113"/>
    </location>
</feature>
<organism evidence="4 5">
    <name type="scientific">Oxytricha trifallax</name>
    <dbReference type="NCBI Taxonomy" id="1172189"/>
    <lineage>
        <taxon>Eukaryota</taxon>
        <taxon>Sar</taxon>
        <taxon>Alveolata</taxon>
        <taxon>Ciliophora</taxon>
        <taxon>Intramacronucleata</taxon>
        <taxon>Spirotrichea</taxon>
        <taxon>Stichotrichia</taxon>
        <taxon>Sporadotrichida</taxon>
        <taxon>Oxytrichidae</taxon>
        <taxon>Oxytrichinae</taxon>
        <taxon>Oxytricha</taxon>
    </lineage>
</organism>
<dbReference type="SUPFAM" id="SSF46689">
    <property type="entry name" value="Homeodomain-like"/>
    <property type="match status" value="1"/>
</dbReference>
<sequence>MLDANQKHQAILLAQSLPLKQVADKFGVPVKSLKRWLKVGHERKKGGGRKTKDPVMEGKLYKWFIEQKSRGEVVSAKKLKSKAKELSEYPEEFYASKGWLDKFKNRYGLEVTKEEGVLKNQDRDGDDDGKDKYKQSGSGKNKRNEGQNQDKERNITDAEVNKIEDVDEDMEMIDIKNEMQDDDDDDLGINQIYKMNYIQIIINAKQLQFF</sequence>
<proteinExistence type="predicted"/>
<dbReference type="Pfam" id="PF03221">
    <property type="entry name" value="HTH_Tnp_Tc5"/>
    <property type="match status" value="1"/>
</dbReference>
<dbReference type="InterPro" id="IPR006600">
    <property type="entry name" value="HTH_CenpB_DNA-bd_dom"/>
</dbReference>
<gene>
    <name evidence="4" type="ORF">OXYTRIMIC_466</name>
</gene>
<dbReference type="GO" id="GO:0005634">
    <property type="term" value="C:nucleus"/>
    <property type="evidence" value="ECO:0007669"/>
    <property type="project" value="TreeGrafter"/>
</dbReference>